<feature type="region of interest" description="Disordered" evidence="2">
    <location>
        <begin position="1"/>
        <end position="79"/>
    </location>
</feature>
<dbReference type="EMBL" id="JAOPGA020001811">
    <property type="protein sequence ID" value="KAL0491543.1"/>
    <property type="molecule type" value="Genomic_DNA"/>
</dbReference>
<dbReference type="InterPro" id="IPR006880">
    <property type="entry name" value="INO80B_C"/>
</dbReference>
<dbReference type="Proteomes" id="UP001431209">
    <property type="component" value="Unassembled WGS sequence"/>
</dbReference>
<comment type="caution">
    <text evidence="4">The sequence shown here is derived from an EMBL/GenBank/DDBJ whole genome shotgun (WGS) entry which is preliminary data.</text>
</comment>
<protein>
    <recommendedName>
        <fullName evidence="3">INO80 complex subunit B-like conserved region domain-containing protein</fullName>
    </recommendedName>
</protein>
<keyword evidence="5" id="KW-1185">Reference proteome</keyword>
<gene>
    <name evidence="4" type="ORF">AKO1_010287</name>
</gene>
<evidence type="ECO:0000256" key="1">
    <source>
        <dbReference type="SAM" id="Coils"/>
    </source>
</evidence>
<evidence type="ECO:0000259" key="3">
    <source>
        <dbReference type="Pfam" id="PF04795"/>
    </source>
</evidence>
<feature type="coiled-coil region" evidence="1">
    <location>
        <begin position="86"/>
        <end position="116"/>
    </location>
</feature>
<feature type="compositionally biased region" description="Acidic residues" evidence="2">
    <location>
        <begin position="33"/>
        <end position="55"/>
    </location>
</feature>
<keyword evidence="1" id="KW-0175">Coiled coil</keyword>
<evidence type="ECO:0000313" key="5">
    <source>
        <dbReference type="Proteomes" id="UP001431209"/>
    </source>
</evidence>
<feature type="compositionally biased region" description="Basic and acidic residues" evidence="2">
    <location>
        <begin position="56"/>
        <end position="69"/>
    </location>
</feature>
<evidence type="ECO:0000256" key="2">
    <source>
        <dbReference type="SAM" id="MobiDB-lite"/>
    </source>
</evidence>
<proteinExistence type="predicted"/>
<dbReference type="GO" id="GO:0031011">
    <property type="term" value="C:Ino80 complex"/>
    <property type="evidence" value="ECO:0007669"/>
    <property type="project" value="InterPro"/>
</dbReference>
<name>A0AAW2ZRF7_9EUKA</name>
<organism evidence="4 5">
    <name type="scientific">Acrasis kona</name>
    <dbReference type="NCBI Taxonomy" id="1008807"/>
    <lineage>
        <taxon>Eukaryota</taxon>
        <taxon>Discoba</taxon>
        <taxon>Heterolobosea</taxon>
        <taxon>Tetramitia</taxon>
        <taxon>Eutetramitia</taxon>
        <taxon>Acrasidae</taxon>
        <taxon>Acrasis</taxon>
    </lineage>
</organism>
<feature type="domain" description="INO80 complex subunit B-like conserved region" evidence="3">
    <location>
        <begin position="90"/>
        <end position="172"/>
    </location>
</feature>
<dbReference type="AlphaFoldDB" id="A0AAW2ZRF7"/>
<feature type="compositionally biased region" description="Polar residues" evidence="2">
    <location>
        <begin position="21"/>
        <end position="32"/>
    </location>
</feature>
<accession>A0AAW2ZRF7</accession>
<sequence length="183" mass="20629">MKRRRVEDSESEEESEDTETNGTSALGLNQDLSSEEEEDEEEDEEEEEIEEDEKPDDIQKSDLVQEKVSEIQAPTSPVQNHIQLSAKDLMKEKARLKRQQQEEDVKNETIQKLLKKQQSASVKSVVHVGSSRAKVTMSTVGKSYVAANDKGVPMIRHVDNATLGSFLIIPNSVENAKEFLFPK</sequence>
<evidence type="ECO:0000313" key="4">
    <source>
        <dbReference type="EMBL" id="KAL0491543.1"/>
    </source>
</evidence>
<feature type="compositionally biased region" description="Acidic residues" evidence="2">
    <location>
        <begin position="9"/>
        <end position="19"/>
    </location>
</feature>
<dbReference type="Pfam" id="PF04795">
    <property type="entry name" value="PAPA-1"/>
    <property type="match status" value="1"/>
</dbReference>
<reference evidence="4 5" key="1">
    <citation type="submission" date="2024-03" db="EMBL/GenBank/DDBJ databases">
        <title>The Acrasis kona genome and developmental transcriptomes reveal deep origins of eukaryotic multicellular pathways.</title>
        <authorList>
            <person name="Sheikh S."/>
            <person name="Fu C.-J."/>
            <person name="Brown M.W."/>
            <person name="Baldauf S.L."/>
        </authorList>
    </citation>
    <scope>NUCLEOTIDE SEQUENCE [LARGE SCALE GENOMIC DNA]</scope>
    <source>
        <strain evidence="4 5">ATCC MYA-3509</strain>
    </source>
</reference>